<gene>
    <name evidence="1" type="ORF">THAOC_05007</name>
</gene>
<dbReference type="Proteomes" id="UP000266841">
    <property type="component" value="Unassembled WGS sequence"/>
</dbReference>
<dbReference type="AlphaFoldDB" id="K0THZ4"/>
<dbReference type="EMBL" id="AGNL01004554">
    <property type="protein sequence ID" value="EJK73371.1"/>
    <property type="molecule type" value="Genomic_DNA"/>
</dbReference>
<proteinExistence type="predicted"/>
<accession>K0THZ4</accession>
<keyword evidence="2" id="KW-1185">Reference proteome</keyword>
<evidence type="ECO:0000313" key="2">
    <source>
        <dbReference type="Proteomes" id="UP000266841"/>
    </source>
</evidence>
<organism evidence="1 2">
    <name type="scientific">Thalassiosira oceanica</name>
    <name type="common">Marine diatom</name>
    <dbReference type="NCBI Taxonomy" id="159749"/>
    <lineage>
        <taxon>Eukaryota</taxon>
        <taxon>Sar</taxon>
        <taxon>Stramenopiles</taxon>
        <taxon>Ochrophyta</taxon>
        <taxon>Bacillariophyta</taxon>
        <taxon>Coscinodiscophyceae</taxon>
        <taxon>Thalassiosirophycidae</taxon>
        <taxon>Thalassiosirales</taxon>
        <taxon>Thalassiosiraceae</taxon>
        <taxon>Thalassiosira</taxon>
    </lineage>
</organism>
<protein>
    <submittedName>
        <fullName evidence="1">Uncharacterized protein</fullName>
    </submittedName>
</protein>
<sequence>MSDDHYYAYDDDDDSWEGAAGDWSPNAEDMSLLTQLGLNSLEDYEKKDYDAKITILHWLRKNGRIENHNPARRVVIPHDDALLPMWRALAGAIRNDPSGRFQLNFTGVELTKNLLRVIFESFGGKDIITALFRSANLNREALGSILSFAAARPELSSLYLDQNDIFRDPAIILESFSSMQHVAILHVTRLAGGGLESKYKLEVAPHEGQCRDPSRAWSSPYSTDGQVKSGPPIIASNHSCEMMSYDGSARWTNLDDVYEQLLDGPVDSTSALQYAVRCHYYYSGRTPANSAARKILFAVREDVQRCPVYFVDLGLGVLPRLLRLLQLAPSCIKKSALLSTGIPGSSSSRTEEC</sequence>
<name>K0THZ4_THAOC</name>
<evidence type="ECO:0000313" key="1">
    <source>
        <dbReference type="EMBL" id="EJK73371.1"/>
    </source>
</evidence>
<comment type="caution">
    <text evidence="1">The sequence shown here is derived from an EMBL/GenBank/DDBJ whole genome shotgun (WGS) entry which is preliminary data.</text>
</comment>
<reference evidence="1 2" key="1">
    <citation type="journal article" date="2012" name="Genome Biol.">
        <title>Genome and low-iron response of an oceanic diatom adapted to chronic iron limitation.</title>
        <authorList>
            <person name="Lommer M."/>
            <person name="Specht M."/>
            <person name="Roy A.S."/>
            <person name="Kraemer L."/>
            <person name="Andreson R."/>
            <person name="Gutowska M.A."/>
            <person name="Wolf J."/>
            <person name="Bergner S.V."/>
            <person name="Schilhabel M.B."/>
            <person name="Klostermeier U.C."/>
            <person name="Beiko R.G."/>
            <person name="Rosenstiel P."/>
            <person name="Hippler M."/>
            <person name="Laroche J."/>
        </authorList>
    </citation>
    <scope>NUCLEOTIDE SEQUENCE [LARGE SCALE GENOMIC DNA]</scope>
    <source>
        <strain evidence="1 2">CCMP1005</strain>
    </source>
</reference>